<protein>
    <submittedName>
        <fullName evidence="6">SIS domain-containing protein</fullName>
    </submittedName>
</protein>
<proteinExistence type="predicted"/>
<dbReference type="InterPro" id="IPR036388">
    <property type="entry name" value="WH-like_DNA-bd_sf"/>
</dbReference>
<evidence type="ECO:0000259" key="5">
    <source>
        <dbReference type="PROSITE" id="PS51464"/>
    </source>
</evidence>
<dbReference type="AlphaFoldDB" id="A0A6N7QPN6"/>
<name>A0A6N7QPN6_9GAMM</name>
<dbReference type="InterPro" id="IPR046348">
    <property type="entry name" value="SIS_dom_sf"/>
</dbReference>
<dbReference type="InterPro" id="IPR001347">
    <property type="entry name" value="SIS_dom"/>
</dbReference>
<dbReference type="InterPro" id="IPR000281">
    <property type="entry name" value="HTH_RpiR"/>
</dbReference>
<gene>
    <name evidence="6" type="ORF">GH984_01275</name>
</gene>
<dbReference type="InterPro" id="IPR009057">
    <property type="entry name" value="Homeodomain-like_sf"/>
</dbReference>
<dbReference type="GO" id="GO:1901135">
    <property type="term" value="P:carbohydrate derivative metabolic process"/>
    <property type="evidence" value="ECO:0007669"/>
    <property type="project" value="InterPro"/>
</dbReference>
<dbReference type="SUPFAM" id="SSF46689">
    <property type="entry name" value="Homeodomain-like"/>
    <property type="match status" value="1"/>
</dbReference>
<comment type="caution">
    <text evidence="6">The sequence shown here is derived from an EMBL/GenBank/DDBJ whole genome shotgun (WGS) entry which is preliminary data.</text>
</comment>
<keyword evidence="2" id="KW-0238">DNA-binding</keyword>
<dbReference type="InterPro" id="IPR035472">
    <property type="entry name" value="RpiR-like_SIS"/>
</dbReference>
<dbReference type="Proteomes" id="UP000433788">
    <property type="component" value="Unassembled WGS sequence"/>
</dbReference>
<dbReference type="PROSITE" id="PS51071">
    <property type="entry name" value="HTH_RPIR"/>
    <property type="match status" value="1"/>
</dbReference>
<dbReference type="CDD" id="cd05013">
    <property type="entry name" value="SIS_RpiR"/>
    <property type="match status" value="1"/>
</dbReference>
<dbReference type="Gene3D" id="3.40.50.10490">
    <property type="entry name" value="Glucose-6-phosphate isomerase like protein, domain 1"/>
    <property type="match status" value="1"/>
</dbReference>
<evidence type="ECO:0000313" key="7">
    <source>
        <dbReference type="Proteomes" id="UP000433788"/>
    </source>
</evidence>
<evidence type="ECO:0000256" key="2">
    <source>
        <dbReference type="ARBA" id="ARBA00023125"/>
    </source>
</evidence>
<evidence type="ECO:0000313" key="6">
    <source>
        <dbReference type="EMBL" id="MRH77343.1"/>
    </source>
</evidence>
<keyword evidence="3" id="KW-0804">Transcription</keyword>
<reference evidence="6 7" key="1">
    <citation type="submission" date="2019-11" db="EMBL/GenBank/DDBJ databases">
        <authorList>
            <person name="Zhang X.Y."/>
        </authorList>
    </citation>
    <scope>NUCLEOTIDE SEQUENCE [LARGE SCALE GENOMIC DNA]</scope>
    <source>
        <strain evidence="6 7">C176</strain>
    </source>
</reference>
<feature type="domain" description="SIS" evidence="5">
    <location>
        <begin position="160"/>
        <end position="309"/>
    </location>
</feature>
<sequence length="318" mass="34809">MNRQVKGQFTPAGSWQVNEYEHEPPRTIDSLRSLSLAIAKGESAIKLGRKSQAALNRLIELQGDPALLSITRLADKLTVHPATVTRLARHLGYQGFSGLQSILLDASFNGPSTFYSRQAQTALHSGNDDQKVHVRQLCHENLENIHRFVETVDLQQFQAIVSAMTKADRIVIQGIRQMRALAVFLQYGLALIRSDVTLLDTDSPGLAESLAALSENDLLICASCSPYSRQAILTTTVAAERGVPVAALTDRMSSPLLKWANWALLVPHESSFLSNSLVTFVALAECLVNACAAAMPEAAEAALRERDQMIHRLDVETN</sequence>
<dbReference type="PANTHER" id="PTHR30514">
    <property type="entry name" value="GLUCOKINASE"/>
    <property type="match status" value="1"/>
</dbReference>
<dbReference type="InterPro" id="IPR047640">
    <property type="entry name" value="RpiR-like"/>
</dbReference>
<keyword evidence="1" id="KW-0805">Transcription regulation</keyword>
<organism evidence="6 7">
    <name type="scientific">Spiribacter salilacus</name>
    <dbReference type="NCBI Taxonomy" id="2664894"/>
    <lineage>
        <taxon>Bacteria</taxon>
        <taxon>Pseudomonadati</taxon>
        <taxon>Pseudomonadota</taxon>
        <taxon>Gammaproteobacteria</taxon>
        <taxon>Chromatiales</taxon>
        <taxon>Ectothiorhodospiraceae</taxon>
        <taxon>Spiribacter</taxon>
    </lineage>
</organism>
<dbReference type="Gene3D" id="1.10.10.10">
    <property type="entry name" value="Winged helix-like DNA-binding domain superfamily/Winged helix DNA-binding domain"/>
    <property type="match status" value="1"/>
</dbReference>
<dbReference type="PROSITE" id="PS51464">
    <property type="entry name" value="SIS"/>
    <property type="match status" value="1"/>
</dbReference>
<dbReference type="GO" id="GO:0003677">
    <property type="term" value="F:DNA binding"/>
    <property type="evidence" value="ECO:0007669"/>
    <property type="project" value="UniProtKB-KW"/>
</dbReference>
<accession>A0A6N7QPN6</accession>
<dbReference type="PANTHER" id="PTHR30514:SF18">
    <property type="entry name" value="RPIR-FAMILY TRANSCRIPTIONAL REGULATOR"/>
    <property type="match status" value="1"/>
</dbReference>
<evidence type="ECO:0000256" key="1">
    <source>
        <dbReference type="ARBA" id="ARBA00023015"/>
    </source>
</evidence>
<dbReference type="EMBL" id="WJPP01000001">
    <property type="protein sequence ID" value="MRH77343.1"/>
    <property type="molecule type" value="Genomic_DNA"/>
</dbReference>
<dbReference type="SUPFAM" id="SSF53697">
    <property type="entry name" value="SIS domain"/>
    <property type="match status" value="1"/>
</dbReference>
<evidence type="ECO:0000256" key="3">
    <source>
        <dbReference type="ARBA" id="ARBA00023163"/>
    </source>
</evidence>
<dbReference type="GO" id="GO:0003700">
    <property type="term" value="F:DNA-binding transcription factor activity"/>
    <property type="evidence" value="ECO:0007669"/>
    <property type="project" value="InterPro"/>
</dbReference>
<dbReference type="Pfam" id="PF01380">
    <property type="entry name" value="SIS"/>
    <property type="match status" value="1"/>
</dbReference>
<dbReference type="RefSeq" id="WP_153718400.1">
    <property type="nucleotide sequence ID" value="NZ_WJPP01000001.1"/>
</dbReference>
<evidence type="ECO:0000259" key="4">
    <source>
        <dbReference type="PROSITE" id="PS51071"/>
    </source>
</evidence>
<feature type="domain" description="HTH rpiR-type" evidence="4">
    <location>
        <begin position="34"/>
        <end position="110"/>
    </location>
</feature>
<keyword evidence="7" id="KW-1185">Reference proteome</keyword>
<dbReference type="GO" id="GO:0097367">
    <property type="term" value="F:carbohydrate derivative binding"/>
    <property type="evidence" value="ECO:0007669"/>
    <property type="project" value="InterPro"/>
</dbReference>